<feature type="transmembrane region" description="Helical" evidence="1">
    <location>
        <begin position="6"/>
        <end position="25"/>
    </location>
</feature>
<evidence type="ECO:0000256" key="1">
    <source>
        <dbReference type="SAM" id="Phobius"/>
    </source>
</evidence>
<dbReference type="OrthoDB" id="9255884at2"/>
<keyword evidence="1" id="KW-0812">Transmembrane</keyword>
<dbReference type="EMBL" id="QAYG01000002">
    <property type="protein sequence ID" value="PTW61799.1"/>
    <property type="molecule type" value="Genomic_DNA"/>
</dbReference>
<keyword evidence="1" id="KW-0472">Membrane</keyword>
<reference evidence="2 3" key="1">
    <citation type="submission" date="2018-04" db="EMBL/GenBank/DDBJ databases">
        <title>Genomic Encyclopedia of Archaeal and Bacterial Type Strains, Phase II (KMG-II): from individual species to whole genera.</title>
        <authorList>
            <person name="Goeker M."/>
        </authorList>
    </citation>
    <scope>NUCLEOTIDE SEQUENCE [LARGE SCALE GENOMIC DNA]</scope>
    <source>
        <strain evidence="2 3">DSM 23382</strain>
    </source>
</reference>
<organism evidence="2 3">
    <name type="scientific">Breoghania corrubedonensis</name>
    <dbReference type="NCBI Taxonomy" id="665038"/>
    <lineage>
        <taxon>Bacteria</taxon>
        <taxon>Pseudomonadati</taxon>
        <taxon>Pseudomonadota</taxon>
        <taxon>Alphaproteobacteria</taxon>
        <taxon>Hyphomicrobiales</taxon>
        <taxon>Stappiaceae</taxon>
        <taxon>Breoghania</taxon>
    </lineage>
</organism>
<evidence type="ECO:0000313" key="2">
    <source>
        <dbReference type="EMBL" id="PTW61799.1"/>
    </source>
</evidence>
<sequence length="68" mass="7944">MELNQYFGVALICLGLLTLAARFFGWNRLFWKRDRMMKTYGQTAGAEIHFFSYTIVPLLAGIFFIYNP</sequence>
<keyword evidence="1" id="KW-1133">Transmembrane helix</keyword>
<comment type="caution">
    <text evidence="2">The sequence shown here is derived from an EMBL/GenBank/DDBJ whole genome shotgun (WGS) entry which is preliminary data.</text>
</comment>
<dbReference type="Proteomes" id="UP000244081">
    <property type="component" value="Unassembled WGS sequence"/>
</dbReference>
<dbReference type="RefSeq" id="WP_146177374.1">
    <property type="nucleotide sequence ID" value="NZ_QAYG01000002.1"/>
</dbReference>
<gene>
    <name evidence="2" type="ORF">C8N35_102515</name>
</gene>
<keyword evidence="3" id="KW-1185">Reference proteome</keyword>
<name>A0A2T5VDF5_9HYPH</name>
<proteinExistence type="predicted"/>
<protein>
    <submittedName>
        <fullName evidence="2">Uncharacterized protein</fullName>
    </submittedName>
</protein>
<evidence type="ECO:0000313" key="3">
    <source>
        <dbReference type="Proteomes" id="UP000244081"/>
    </source>
</evidence>
<dbReference type="AlphaFoldDB" id="A0A2T5VDF5"/>
<accession>A0A2T5VDF5</accession>
<feature type="transmembrane region" description="Helical" evidence="1">
    <location>
        <begin position="46"/>
        <end position="66"/>
    </location>
</feature>